<keyword evidence="25 32" id="KW-0472">Membrane</keyword>
<proteinExistence type="inferred from homology"/>
<evidence type="ECO:0000256" key="8">
    <source>
        <dbReference type="ARBA" id="ARBA00022510"/>
    </source>
</evidence>
<evidence type="ECO:0000256" key="5">
    <source>
        <dbReference type="ARBA" id="ARBA00004578"/>
    </source>
</evidence>
<comment type="subcellular location">
    <molecule>Transmembrane protein gp41</molecule>
    <subcellularLocation>
        <location evidence="32">Virion membrane</location>
        <topology evidence="32">Single-pass type I membrane protein</topology>
    </subcellularLocation>
    <subcellularLocation>
        <location evidence="32">Host cell membrane</location>
        <topology evidence="32">Single-pass type I membrane protein</topology>
    </subcellularLocation>
    <subcellularLocation>
        <location evidence="32">Host endosome membrane</location>
        <topology evidence="32">Single-pass type I membrane protein</topology>
    </subcellularLocation>
    <text evidence="32">It is probably concentrated at the site of budding and incorporated into the virions possibly by contacts between the cytoplasmic tail of Env and the N-terminus of Gag.</text>
</comment>
<keyword evidence="24 32" id="KW-0175">Coiled coil</keyword>
<evidence type="ECO:0000256" key="6">
    <source>
        <dbReference type="ARBA" id="ARBA00004650"/>
    </source>
</evidence>
<feature type="transmembrane region" description="Helical" evidence="33">
    <location>
        <begin position="675"/>
        <end position="702"/>
    </location>
</feature>
<keyword evidence="14 32" id="KW-0812">Transmembrane</keyword>
<keyword evidence="12 32" id="KW-1162">Viral penetration into host cytoplasm</keyword>
<dbReference type="FunFam" id="1.20.5.490:FF:000001">
    <property type="entry name" value="Envelope glycoprotein gp160"/>
    <property type="match status" value="1"/>
</dbReference>
<feature type="disulfide bond" evidence="32">
    <location>
        <begin position="130"/>
        <end position="156"/>
    </location>
</feature>
<evidence type="ECO:0000256" key="24">
    <source>
        <dbReference type="ARBA" id="ARBA00023054"/>
    </source>
</evidence>
<keyword evidence="22 32" id="KW-1133">Transmembrane helix</keyword>
<comment type="function">
    <text evidence="32">Surface protein gp120: Attaches the virus to the host lymphoid cell by binding to the primary receptor CD4. This interaction induces a structural rearrangement creating a high affinity binding site for a chemokine coreceptor like CXCR4 and/or CCR5. Acts as a ligand for CD209/DC-SIGN and CLEC4M/DC-SIGNR, which are respectively found on dendritic cells (DCs), and on endothelial cells of liver sinusoids and lymph node sinuses. These interactions allow capture of viral particles at mucosal surfaces by these cells and subsequent transmission to permissive cells. HIV subverts the migration properties of dendritic cells to gain access to CD4+ T-cells in lymph nodes. Virus transmission to permissive T-cells occurs either in trans (without DCs infection, through viral capture and transmission), or in cis (following DCs productive infection, through the usual CD4-gp120 interaction), thereby inducing a robust infection. In trans infection, bound virions remain infectious over days and it is proposed that they are not degraded, but protected in non-lysosomal acidic organelles within the DCs close to the cell membrane thus contributing to the viral infectious potential during DCs' migration from the periphery to the lymphoid tissues. On arrival at lymphoid tissues, intact virions recycle back to DCs' cell surface allowing virus transmission to CD4+ T-cells.</text>
</comment>
<feature type="chain" id="PRO_5023418140" description="Envelope glycoprotein gp160" evidence="32">
    <location>
        <begin position="32"/>
        <end position="853"/>
    </location>
</feature>
<dbReference type="Gene3D" id="1.10.287.210">
    <property type="match status" value="1"/>
</dbReference>
<comment type="PTM">
    <text evidence="32">Highly glycosylated by host. The high number of glycan on the protein is reffered to as 'glycan shield' because it contributes to hide protein sequence from adaptive immune system.</text>
</comment>
<dbReference type="FunFam" id="1.10.287.210:FF:000001">
    <property type="entry name" value="Envelope glycoprotein gp160"/>
    <property type="match status" value="1"/>
</dbReference>
<comment type="miscellaneous">
    <text evidence="32">HIV-1 lineages are divided in three main groups, M (for Major), O (for Outlier), and N (for New, or Non-M, Non-O). The vast majority of strains found worldwide belong to the group M. Group O seems to be endemic to and largely confined to Cameroon and neighboring countries in West Central Africa, where these viruses represent a small minority of HIV-1 strains. The group N is represented by a limited number of isolates from Cameroonian persons. The group M is further subdivided in 9 clades or subtypes (A to D, F to H, J and K).</text>
</comment>
<comment type="subcellular location">
    <subcellularLocation>
        <location evidence="3">Host cell membrane</location>
        <topology evidence="3">Peripheral membrane protein</topology>
    </subcellularLocation>
    <subcellularLocation>
        <location evidence="1">Host cell membrane</location>
        <topology evidence="1">Single-pass type I membrane protein</topology>
    </subcellularLocation>
    <subcellularLocation>
        <location evidence="2">Host endosome membrane</location>
        <topology evidence="2">Peripheral membrane protein</topology>
    </subcellularLocation>
    <subcellularLocation>
        <location evidence="5">Host endosome membrane</location>
        <topology evidence="5">Single-pass type I membrane protein</topology>
    </subcellularLocation>
    <subcellularLocation>
        <location evidence="6">Virion membrane</location>
        <topology evidence="6">Peripheral membrane protein</topology>
    </subcellularLocation>
    <subcellularLocation>
        <location evidence="4">Virion membrane</location>
        <topology evidence="4">Single-pass type I membrane protein</topology>
    </subcellularLocation>
</comment>
<organismHost>
    <name type="scientific">Homo sapiens</name>
    <name type="common">Human</name>
    <dbReference type="NCBI Taxonomy" id="9606"/>
</organismHost>
<keyword evidence="27 32" id="KW-1015">Disulfide bond</keyword>
<evidence type="ECO:0000256" key="21">
    <source>
        <dbReference type="ARBA" id="ARBA00022890"/>
    </source>
</evidence>
<dbReference type="Pfam" id="PF00516">
    <property type="entry name" value="GP120"/>
    <property type="match status" value="1"/>
</dbReference>
<keyword evidence="30 32" id="KW-0449">Lipoprotein</keyword>
<dbReference type="Gene3D" id="1.20.5.490">
    <property type="entry name" value="Single helix bin"/>
    <property type="match status" value="1"/>
</dbReference>
<evidence type="ECO:0000259" key="36">
    <source>
        <dbReference type="Pfam" id="PF00517"/>
    </source>
</evidence>
<feature type="transmembrane region" description="Helical" evidence="33">
    <location>
        <begin position="12"/>
        <end position="34"/>
    </location>
</feature>
<evidence type="ECO:0000256" key="20">
    <source>
        <dbReference type="ARBA" id="ARBA00022879"/>
    </source>
</evidence>
<comment type="domain">
    <text evidence="32 33">The 17 amino acids long immunosuppressive region is present in many retroviral envelope proteins. Synthetic peptides derived from this relatively conserved sequence inhibit immune function in vitro and in vivo.</text>
</comment>
<evidence type="ECO:0000256" key="17">
    <source>
        <dbReference type="ARBA" id="ARBA00022804"/>
    </source>
</evidence>
<keyword evidence="26 32" id="KW-0564">Palmitate</keyword>
<dbReference type="GO" id="GO:0016020">
    <property type="term" value="C:membrane"/>
    <property type="evidence" value="ECO:0007669"/>
    <property type="project" value="UniProtKB-UniRule"/>
</dbReference>
<dbReference type="GO" id="GO:0044175">
    <property type="term" value="C:host cell endosome membrane"/>
    <property type="evidence" value="ECO:0007669"/>
    <property type="project" value="UniProtKB-SubCell"/>
</dbReference>
<comment type="PTM">
    <text evidence="32">Palmitoylation of the transmembrane protein and of Env polyprotein (prior to its proteolytic cleavage) is essential for their association with host cell membrane lipid rafts. Palmitoylation is therefore required for envelope trafficking to classical lipid rafts, but not for viral replication.</text>
</comment>
<comment type="subunit">
    <text evidence="32">The mature envelope protein (Env) consists of a homotrimer of non-covalently associated gp120-gp41 heterodimers. The resulting complex protrudes from the virus surface as a spike. There seems to be as few as 10 spikes on the average virion. Surface protein gp120 interacts with host CD4, CCR5 and CXCR4. Gp120 also interacts with the C-type lectins CD209/DC-SIGN and CLEC4M/DC-SIGNR (collectively referred to as DC-SIGN(R)). Gp120 and gp41 interact with GalCer. Gp120 interacts with host ITGA4/ITGB7 complex; on CD4+ T-cells, this interaction results in rapid activation of integrin ITGAL/LFA-1, which facilitates efficient cell-to-cell spreading of HIV-1. Gp120 interacts with cell-associated heparan sulfate; this interaction increases virus infectivity on permissive cells and may be involved in infection of CD4- cells.</text>
</comment>
<evidence type="ECO:0000256" key="13">
    <source>
        <dbReference type="ARBA" id="ARBA00022685"/>
    </source>
</evidence>
<keyword evidence="17 32" id="KW-1161">Viral attachment to host cell</keyword>
<dbReference type="InterPro" id="IPR000777">
    <property type="entry name" value="HIV1_Gp120"/>
</dbReference>
<keyword evidence="9 32" id="KW-1032">Host cell membrane</keyword>
<dbReference type="GO" id="GO:0019064">
    <property type="term" value="P:fusion of virus membrane with host plasma membrane"/>
    <property type="evidence" value="ECO:0007669"/>
    <property type="project" value="UniProtKB-UniRule"/>
</dbReference>
<evidence type="ECO:0000256" key="27">
    <source>
        <dbReference type="ARBA" id="ARBA00023157"/>
    </source>
</evidence>
<keyword evidence="18 32" id="KW-0946">Virion</keyword>
<feature type="region of interest" description="Fusion peptide" evidence="32">
    <location>
        <begin position="509"/>
        <end position="529"/>
    </location>
</feature>
<comment type="domain">
    <text evidence="32">Some of the most genetically diverse regions of the viral genome are present in Env. They are called variable regions 1 through 5 (V1 through V5). Coreceptor usage of gp120 is determined mainly by the primary structure of the third variable region (V3) in the outer domain of gp120. The sequence of V3 determines which coreceptor, CCR5 and/or CXCR4 (corresponding to R5/macrophage, X4/T cell and R5X4/T cell and macrophage tropism), is used to trigger the fusion potential of the Env complex, and hence which cells the virus can infect. Binding to CCR5 involves a region adjacent in addition to V3.</text>
</comment>
<dbReference type="GO" id="GO:0019062">
    <property type="term" value="P:virion attachment to host cell"/>
    <property type="evidence" value="ECO:0007669"/>
    <property type="project" value="UniProtKB-UniRule"/>
</dbReference>
<name>A0A0K0UUN8_HV1</name>
<evidence type="ECO:0000256" key="14">
    <source>
        <dbReference type="ARBA" id="ARBA00022692"/>
    </source>
</evidence>
<keyword evidence="15 32" id="KW-0053">Apoptosis</keyword>
<comment type="caution">
    <text evidence="32 33">Lacks conserved residue(s) required for the propagation of feature annotation.</text>
</comment>
<feature type="disulfide bond" evidence="32">
    <location>
        <begin position="217"/>
        <end position="246"/>
    </location>
</feature>
<dbReference type="GO" id="GO:0019082">
    <property type="term" value="P:viral protein processing"/>
    <property type="evidence" value="ECO:0007669"/>
    <property type="project" value="UniProtKB-UniRule"/>
</dbReference>
<feature type="disulfide bond" evidence="32">
    <location>
        <begin position="595"/>
        <end position="601"/>
    </location>
</feature>
<feature type="disulfide bond" evidence="32">
    <location>
        <begin position="53"/>
        <end position="73"/>
    </location>
</feature>
<evidence type="ECO:0000256" key="28">
    <source>
        <dbReference type="ARBA" id="ARBA00023180"/>
    </source>
</evidence>
<comment type="domain">
    <text evidence="32">The YXXL motif is involved in determining the exact site of viral release at the surface of infected mononuclear cells and promotes endocytosis. YXXL and di-leucine endocytosis motifs interact directly or indirectly with the clathrin adapter complexes, opperate independently, and their activities are not additive.</text>
</comment>
<evidence type="ECO:0000256" key="25">
    <source>
        <dbReference type="ARBA" id="ARBA00023136"/>
    </source>
</evidence>
<feature type="chain" id="PRO_5023418141" description="Transmembrane protein gp41" evidence="32">
    <location>
        <begin position="509"/>
        <end position="853"/>
    </location>
</feature>
<keyword evidence="23 32" id="KW-1039">Host endosome</keyword>
<dbReference type="GO" id="GO:0039654">
    <property type="term" value="P:fusion of virus membrane with host endosome membrane"/>
    <property type="evidence" value="ECO:0007669"/>
    <property type="project" value="UniProtKB-UniRule"/>
</dbReference>
<dbReference type="Gene3D" id="2.170.40.20">
    <property type="entry name" value="Human immunodeficiency virus 1, Gp160, envelope glycoprotein"/>
    <property type="match status" value="2"/>
</dbReference>
<dbReference type="FunFam" id="2.170.40.20:FF:000003">
    <property type="entry name" value="Envelope glycoprotein gp160"/>
    <property type="match status" value="1"/>
</dbReference>
<evidence type="ECO:0000256" key="33">
    <source>
        <dbReference type="RuleBase" id="RU363095"/>
    </source>
</evidence>
<comment type="function">
    <text evidence="32">Envelope glycoprotein gp160: Oligomerizes in the host endoplasmic reticulum into predominantly trimers. In a second time, gp160 transits in the host Golgi, where glycosylation is completed. The precursor is then proteolytically cleaved in the trans-Golgi and thereby activated by cellular furin or furin-like proteases to produce gp120 and gp41.</text>
</comment>
<keyword evidence="7 32" id="KW-1168">Fusion of virus membrane with host membrane</keyword>
<dbReference type="CDD" id="cd09909">
    <property type="entry name" value="HIV-1-like_HR1-HR2"/>
    <property type="match status" value="1"/>
</dbReference>
<evidence type="ECO:0000256" key="12">
    <source>
        <dbReference type="ARBA" id="ARBA00022595"/>
    </source>
</evidence>
<evidence type="ECO:0000256" key="29">
    <source>
        <dbReference type="ARBA" id="ARBA00023280"/>
    </source>
</evidence>
<dbReference type="GO" id="GO:1903908">
    <property type="term" value="P:positive regulation of plasma membrane raft polarization"/>
    <property type="evidence" value="ECO:0007669"/>
    <property type="project" value="UniProtKB-UniRule"/>
</dbReference>
<dbReference type="GO" id="GO:0055036">
    <property type="term" value="C:virion membrane"/>
    <property type="evidence" value="ECO:0007669"/>
    <property type="project" value="UniProtKB-SubCell"/>
</dbReference>
<feature type="site" description="Cleavage; by host furin" evidence="32">
    <location>
        <begin position="508"/>
        <end position="509"/>
    </location>
</feature>
<comment type="miscellaneous">
    <text evidence="32">Inhibitors targeting HIV-1 viral envelope proteins are used as antiretroviral drugs. Attachment of virions to the cell surface via non-specific interactions and CD4 binding can be blocked by inhibitors that include cyanovirin-N, cyclotriazadisulfonamide analogs, PRO 2000, TNX 355 and PRO 542. In addition, BMS 806 can block CD4-induced conformational changes. Env interactions with the coreceptor molecules can be targeted by CCR5 antagonists including SCH-D, maraviroc (UK 427857) and aplaviroc (GW 873140), and the CXCR4 antagonist AMD 070. Fusion of viral and cellular membranes can be inhibited by peptides such as enfuvirtide and tifuvirtide (T 1249). Resistance to inhibitors associated with mutations in Env are observed. Most of the time, single mutations confer only a modest reduction in drug susceptibility. Combination of several mutations is usually required to develop a high-level drug resistance.</text>
</comment>
<feature type="domain" description="Human immunodeficiency virus 1 envelope glycoprotein Gp120" evidence="35">
    <location>
        <begin position="33"/>
        <end position="508"/>
    </location>
</feature>
<evidence type="ECO:0000256" key="31">
    <source>
        <dbReference type="ARBA" id="ARBA00023296"/>
    </source>
</evidence>
<feature type="short sequence motif" description="YXXL motif; contains endocytosis signal" evidence="32">
    <location>
        <begin position="709"/>
        <end position="712"/>
    </location>
</feature>
<evidence type="ECO:0000256" key="26">
    <source>
        <dbReference type="ARBA" id="ARBA00023139"/>
    </source>
</evidence>
<dbReference type="GO" id="GO:0019031">
    <property type="term" value="C:viral envelope"/>
    <property type="evidence" value="ECO:0007669"/>
    <property type="project" value="UniProtKB-KW"/>
</dbReference>
<evidence type="ECO:0000256" key="34">
    <source>
        <dbReference type="SAM" id="MobiDB-lite"/>
    </source>
</evidence>
<gene>
    <name evidence="32 37" type="primary">env</name>
</gene>
<keyword evidence="10 32" id="KW-1165">Clathrin-mediated endocytosis of virus by host</keyword>
<dbReference type="SUPFAM" id="SSF56502">
    <property type="entry name" value="gp120 core"/>
    <property type="match status" value="2"/>
</dbReference>
<evidence type="ECO:0000256" key="11">
    <source>
        <dbReference type="ARBA" id="ARBA00022581"/>
    </source>
</evidence>
<feature type="domain" description="Retroviral envelope protein GP41-like" evidence="36">
    <location>
        <begin position="527"/>
        <end position="716"/>
    </location>
</feature>
<comment type="PTM">
    <text evidence="32">Specific enzymatic cleavages in vivo yield mature proteins. Envelope glycoproteins are synthesized as a inactive precursor that is heavily N-glycosylated and processed likely by host cell furin in the Golgi to yield the mature SU and TM proteins. The cleavage site between SU and TM requires the minimal sequence [KR]-X-[KR]-R. About 2 of the 9 disulfide bonds of gp41 are reduced by P4HB/PDI, following binding to CD4 receptor.</text>
</comment>
<dbReference type="HAMAP" id="MF_04083">
    <property type="entry name" value="HIV_ENV"/>
    <property type="match status" value="1"/>
</dbReference>
<keyword evidence="11 32" id="KW-0945">Host-virus interaction</keyword>
<dbReference type="GO" id="GO:0052031">
    <property type="term" value="P:symbiont-mediated perturbation of host defense response"/>
    <property type="evidence" value="ECO:0007669"/>
    <property type="project" value="UniProtKB-UniRule"/>
</dbReference>
<keyword evidence="8 32" id="KW-1170">Fusion of virus membrane with host endosomal membrane</keyword>
<keyword evidence="19 32" id="KW-1043">Host membrane</keyword>
<dbReference type="GO" id="GO:1903911">
    <property type="term" value="P:positive regulation of receptor clustering"/>
    <property type="evidence" value="ECO:0007669"/>
    <property type="project" value="UniProtKB-UniRule"/>
</dbReference>
<keyword evidence="29 32" id="KW-0899">Viral immunoevasion</keyword>
<accession>A0A0K0UUN8</accession>
<evidence type="ECO:0000256" key="30">
    <source>
        <dbReference type="ARBA" id="ARBA00023288"/>
    </source>
</evidence>
<dbReference type="SUPFAM" id="SSF58069">
    <property type="entry name" value="Virus ectodomain"/>
    <property type="match status" value="1"/>
</dbReference>
<dbReference type="GO" id="GO:0075512">
    <property type="term" value="P:clathrin-dependent endocytosis of virus by host cell"/>
    <property type="evidence" value="ECO:0007669"/>
    <property type="project" value="UniProtKB-UniRule"/>
</dbReference>
<feature type="region of interest" description="V1" evidence="32">
    <location>
        <begin position="130"/>
        <end position="155"/>
    </location>
</feature>
<comment type="similarity">
    <text evidence="32">Belongs to the HIV-1 env protein family.</text>
</comment>
<reference evidence="37" key="1">
    <citation type="submission" date="2015-04" db="EMBL/GenBank/DDBJ databases">
        <authorList>
            <person name="Syromyatnikov M.Y."/>
            <person name="Popov V.N."/>
        </authorList>
    </citation>
    <scope>NUCLEOTIDE SEQUENCE</scope>
    <source>
        <strain evidence="37">700010174 - 700010174B_P_E7</strain>
    </source>
</reference>
<feature type="disulfide bond" evidence="32">
    <location>
        <begin position="227"/>
        <end position="238"/>
    </location>
</feature>
<feature type="region of interest" description="Immunosuppression" evidence="32">
    <location>
        <begin position="571"/>
        <end position="589"/>
    </location>
</feature>
<evidence type="ECO:0000313" key="37">
    <source>
        <dbReference type="EMBL" id="AKR67735.1"/>
    </source>
</evidence>
<evidence type="ECO:0000256" key="3">
    <source>
        <dbReference type="ARBA" id="ARBA00004505"/>
    </source>
</evidence>
<comment type="domain">
    <text evidence="32">The CD4-binding region is targeted by the antibody b12.</text>
</comment>
<dbReference type="InterPro" id="IPR037527">
    <property type="entry name" value="Gp160"/>
</dbReference>
<dbReference type="GO" id="GO:0005198">
    <property type="term" value="F:structural molecule activity"/>
    <property type="evidence" value="ECO:0007669"/>
    <property type="project" value="UniProtKB-UniRule"/>
</dbReference>
<feature type="region of interest" description="CD4-binding loop" evidence="32">
    <location>
        <begin position="361"/>
        <end position="371"/>
    </location>
</feature>
<keyword evidence="16 32" id="KW-0732">Signal</keyword>
<feature type="coiled-coil region" evidence="32">
    <location>
        <begin position="630"/>
        <end position="664"/>
    </location>
</feature>
<organism evidence="37">
    <name type="scientific">Human immunodeficiency virus type 1</name>
    <name type="common">HIV-1</name>
    <dbReference type="NCBI Taxonomy" id="11676"/>
    <lineage>
        <taxon>Viruses</taxon>
        <taxon>Riboviria</taxon>
        <taxon>Pararnavirae</taxon>
        <taxon>Artverviricota</taxon>
        <taxon>Revtraviricetes</taxon>
        <taxon>Ortervirales</taxon>
        <taxon>Retroviridae</taxon>
        <taxon>Orthoretrovirinae</taxon>
        <taxon>Lentivirus</taxon>
        <taxon>Lentivirus humimdef1</taxon>
    </lineage>
</organism>
<keyword evidence="13 32" id="KW-0165">Cleavage on pair of basic residues</keyword>
<feature type="region of interest" description="MPER; binding to GalCer" evidence="32">
    <location>
        <begin position="659"/>
        <end position="680"/>
    </location>
</feature>
<dbReference type="GO" id="GO:0020002">
    <property type="term" value="C:host cell plasma membrane"/>
    <property type="evidence" value="ECO:0007669"/>
    <property type="project" value="UniProtKB-SubCell"/>
</dbReference>
<dbReference type="FunFam" id="2.170.40.20:FF:000004">
    <property type="entry name" value="Envelope glycoprotein gp160"/>
    <property type="match status" value="1"/>
</dbReference>
<evidence type="ECO:0000256" key="7">
    <source>
        <dbReference type="ARBA" id="ARBA00022506"/>
    </source>
</evidence>
<evidence type="ECO:0000256" key="2">
    <source>
        <dbReference type="ARBA" id="ARBA00004433"/>
    </source>
</evidence>
<feature type="disulfide bond" evidence="32">
    <location>
        <begin position="118"/>
        <end position="204"/>
    </location>
</feature>
<evidence type="ECO:0000256" key="32">
    <source>
        <dbReference type="HAMAP-Rule" id="MF_04083"/>
    </source>
</evidence>
<keyword evidence="20 32" id="KW-0261">Viral envelope protein</keyword>
<dbReference type="Pfam" id="PF00517">
    <property type="entry name" value="GP41"/>
    <property type="match status" value="1"/>
</dbReference>
<protein>
    <recommendedName>
        <fullName evidence="32">Envelope glycoprotein gp160</fullName>
    </recommendedName>
    <alternativeName>
        <fullName evidence="32">Env polyprotein</fullName>
    </alternativeName>
    <component>
        <recommendedName>
            <fullName evidence="32">Surface protein gp120</fullName>
            <shortName evidence="32">SU</shortName>
        </recommendedName>
        <alternativeName>
            <fullName evidence="32">Glycoprotein 120</fullName>
            <shortName evidence="32">gp120</shortName>
        </alternativeName>
    </component>
    <component>
        <recommendedName>
            <fullName evidence="32">Transmembrane protein gp41</fullName>
            <shortName evidence="32">TM</shortName>
        </recommendedName>
        <alternativeName>
            <fullName evidence="32">Glycoprotein 41</fullName>
            <shortName evidence="32">gp41</shortName>
        </alternativeName>
    </component>
</protein>
<evidence type="ECO:0000256" key="9">
    <source>
        <dbReference type="ARBA" id="ARBA00022511"/>
    </source>
</evidence>
<feature type="topological domain" description="Cytoplasmic" evidence="32">
    <location>
        <begin position="703"/>
        <end position="853"/>
    </location>
</feature>
<dbReference type="InterPro" id="IPR000328">
    <property type="entry name" value="GP41-like"/>
</dbReference>
<keyword evidence="31 32" id="KW-1160">Virus entry into host cell</keyword>
<evidence type="ECO:0000256" key="15">
    <source>
        <dbReference type="ARBA" id="ARBA00022703"/>
    </source>
</evidence>
<evidence type="ECO:0000256" key="4">
    <source>
        <dbReference type="ARBA" id="ARBA00004563"/>
    </source>
</evidence>
<dbReference type="InterPro" id="IPR036377">
    <property type="entry name" value="Gp120_core_sf"/>
</dbReference>
<evidence type="ECO:0000256" key="22">
    <source>
        <dbReference type="ARBA" id="ARBA00022989"/>
    </source>
</evidence>
<evidence type="ECO:0000256" key="23">
    <source>
        <dbReference type="ARBA" id="ARBA00023046"/>
    </source>
</evidence>
<feature type="region of interest" description="V2" evidence="32">
    <location>
        <begin position="156"/>
        <end position="195"/>
    </location>
</feature>
<comment type="function">
    <text evidence="32">Transmembrane protein gp41: Acts as a class I viral fusion protein. Under the current model, the protein has at least 3 conformational states: pre-fusion native state, pre-hairpin intermediate state, and post-fusion hairpin state. During fusion of viral and target intracellular membranes, the coiled coil regions (heptad repeats) assume a trimer-of-hairpins structure, positioning the fusion peptide in close proximity to the C-terminal region of the ectodomain. The formation of this structure appears to drive apposition and subsequent fusion of viral and target cell membranes. Complete fusion occurs in host cell endosomes and is dynamin-dependent, however some lipid transfer might occur at the plasma membrane. The virus undergoes clathrin-dependent internalization long before endosomal fusion, thus minimizing the surface exposure of conserved viral epitopes during fusion and reducing the efficacy of inhibitors targeting these epitopes. Membranes fusion leads to delivery of the nucleocapsid into the cytoplasm.</text>
</comment>
<comment type="subcellular location">
    <molecule>Surface protein gp120</molecule>
    <subcellularLocation>
        <location evidence="32">Virion membrane</location>
        <topology evidence="32">Peripheral membrane protein</topology>
    </subcellularLocation>
    <subcellularLocation>
        <location evidence="32">Host cell membrane</location>
        <topology evidence="32">Peripheral membrane protein</topology>
    </subcellularLocation>
    <subcellularLocation>
        <location evidence="32">Host endosome membrane</location>
        <topology evidence="32">Single-pass type I membrane protein</topology>
    </subcellularLocation>
    <text evidence="32">The surface protein is not anchored to the viral envelope, but associates with the extravirion surface through its binding to TM. It is probably concentrated at the site of budding and incorporated into the virions possibly by contacts between the cytoplasmic tail of Env and the N-terminus of Gag.</text>
</comment>
<keyword evidence="21 32" id="KW-1164">Virus endocytosis by host</keyword>
<evidence type="ECO:0000256" key="10">
    <source>
        <dbReference type="ARBA" id="ARBA00022570"/>
    </source>
</evidence>
<feature type="region of interest" description="Disordered" evidence="34">
    <location>
        <begin position="715"/>
        <end position="739"/>
    </location>
</feature>
<evidence type="ECO:0000256" key="16">
    <source>
        <dbReference type="ARBA" id="ARBA00022729"/>
    </source>
</evidence>
<evidence type="ECO:0000256" key="19">
    <source>
        <dbReference type="ARBA" id="ARBA00022870"/>
    </source>
</evidence>
<feature type="disulfide bond" evidence="32">
    <location>
        <begin position="125"/>
        <end position="195"/>
    </location>
</feature>
<dbReference type="EMBL" id="KR423145">
    <property type="protein sequence ID" value="AKR67735.1"/>
    <property type="molecule type" value="Genomic_RNA"/>
</dbReference>
<keyword evidence="28 32" id="KW-0325">Glycoprotein</keyword>
<evidence type="ECO:0000259" key="35">
    <source>
        <dbReference type="Pfam" id="PF00516"/>
    </source>
</evidence>
<evidence type="ECO:0000256" key="18">
    <source>
        <dbReference type="ARBA" id="ARBA00022844"/>
    </source>
</evidence>
<feature type="short sequence motif" description="Di-leucine internalization motif" evidence="32">
    <location>
        <begin position="852"/>
        <end position="853"/>
    </location>
</feature>
<sequence length="853" mass="96861">MKVKGIRRSYQHLWKWGIVLLGILMICSATNNLWVTVYYGVPVWKDATTTLFCASDAKAYDTEAHNIWATHACVPTDPNPQEVVLGNVTEDFNVWKNDMVEQMQEDIISLWDQSLKPCVKLTPLCVTFNCTNVGNDTTNATKDSWQMMEKGEIKNCSFNVTTNIIDKMQKEYALFYKTDIVPIDNSSTGYRLISCNTSVITQACPKTSFDPIPIHYCTPAGFALLKCNNKTFDGKGLCNNVSTVQCTHGIRPVVSTQLLLNGSLAEEDVVIRSDNFSDNAKTIIVQLKEAVEINCTRPNNNTRKSIHIAPGRAFYATGEIIGDIRQAHCNISKEAWNNTLKQIVEKLRVKFGNKTIVFNQSSGGDPEIVMHSFNCGGEFFYCNTTKLFNSTWLFNSTGNDTGGSNNTEPITLLCRIKQIVNRWQEVGKAMYAPPIRGQIYCRSNITGLLLTRDGGNNQTNTTETFRPGGGDMRDNWRSELYKYKVVKIQPLGIAPTGAKRRVVQREKRAVTLGAMFLGFLGAAGSTMGAASITLTVQARQLLSGIVQQQNNLLKAIDAQQHMLQLTVWGIKQLQARVLAVERYLKDQQLLGIWGCSGKLICTTTVPWNNSWSNKNLSTIWDNMTWMEWEREIDNYTDLIYRLLEESQNQQEKNEQDLLALDKWASLWNWFNITQWLWYIKIFIMIVGGLVGLRIVFTVLSIVNRVRQGYSPLSFQTRLPTQRGPDRPEGIEEEGGEKDRTRSGNLVDGFLTLIWIDLRSLFLFSYRRLRDLLLIVARVVELLGRRGWETLKYWWNLLKYWIQELKKSAVSLFNATAIAVAEGTDRIIEVVLRVYRAILHIPTRIRQGLERALL</sequence>
<comment type="domain">
    <text evidence="32">The membrane proximal external region (MPER) present in gp41 is a tryptophan-rich region recognized by the antibodies 2F5, Z13, and 4E10. MPER seems to play a role in fusion.</text>
</comment>
<evidence type="ECO:0000256" key="1">
    <source>
        <dbReference type="ARBA" id="ARBA00004402"/>
    </source>
</evidence>